<keyword evidence="2" id="KW-0223">Dioxygenase</keyword>
<sequence>MLDLFADAEPWQEPLAAGAVILHRFAFNAAEQLIRDINDVASQSPFRQMVTPGGYTMSVAMTNCGHLGWTTHRQGYLYSPIDPQTNKPWPAMPQSFHHLCQRAATAAGYPDFQPDACLINRYVPARNCRCIRIKTNRICARQLFLFLWAYPRFFNLAA</sequence>
<gene>
    <name evidence="2" type="primary">alkB</name>
    <name evidence="2" type="ORF">NCTC8621_01758</name>
</gene>
<evidence type="ECO:0000259" key="1">
    <source>
        <dbReference type="Pfam" id="PF13532"/>
    </source>
</evidence>
<evidence type="ECO:0000313" key="3">
    <source>
        <dbReference type="Proteomes" id="UP000255093"/>
    </source>
</evidence>
<name>A0A376PSZ0_ECOLX</name>
<feature type="domain" description="Alpha-ketoglutarate-dependent dioxygenase AlkB-like" evidence="1">
    <location>
        <begin position="18"/>
        <end position="126"/>
    </location>
</feature>
<dbReference type="GO" id="GO:0051213">
    <property type="term" value="F:dioxygenase activity"/>
    <property type="evidence" value="ECO:0007669"/>
    <property type="project" value="UniProtKB-KW"/>
</dbReference>
<dbReference type="EC" id="1.14.11.-" evidence="2"/>
<accession>A0A376PSZ0</accession>
<reference evidence="2 3" key="1">
    <citation type="submission" date="2018-06" db="EMBL/GenBank/DDBJ databases">
        <authorList>
            <consortium name="Pathogen Informatics"/>
            <person name="Doyle S."/>
        </authorList>
    </citation>
    <scope>NUCLEOTIDE SEQUENCE [LARGE SCALE GENOMIC DNA]</scope>
    <source>
        <strain evidence="2 3">NCTC8621</strain>
    </source>
</reference>
<dbReference type="InterPro" id="IPR027450">
    <property type="entry name" value="AlkB-like"/>
</dbReference>
<dbReference type="InterPro" id="IPR037151">
    <property type="entry name" value="AlkB-like_sf"/>
</dbReference>
<dbReference type="SUPFAM" id="SSF51197">
    <property type="entry name" value="Clavaminate synthase-like"/>
    <property type="match status" value="1"/>
</dbReference>
<dbReference type="Pfam" id="PF13532">
    <property type="entry name" value="2OG-FeII_Oxy_2"/>
    <property type="match status" value="1"/>
</dbReference>
<evidence type="ECO:0000313" key="2">
    <source>
        <dbReference type="EMBL" id="STH81815.1"/>
    </source>
</evidence>
<dbReference type="Proteomes" id="UP000255093">
    <property type="component" value="Unassembled WGS sequence"/>
</dbReference>
<dbReference type="AlphaFoldDB" id="A0A376PSZ0"/>
<proteinExistence type="predicted"/>
<dbReference type="Gene3D" id="2.60.120.590">
    <property type="entry name" value="Alpha-ketoglutarate-dependent dioxygenase AlkB-like"/>
    <property type="match status" value="1"/>
</dbReference>
<dbReference type="EMBL" id="UGBW01000003">
    <property type="protein sequence ID" value="STH81815.1"/>
    <property type="molecule type" value="Genomic_DNA"/>
</dbReference>
<organism evidence="2 3">
    <name type="scientific">Escherichia coli</name>
    <dbReference type="NCBI Taxonomy" id="562"/>
    <lineage>
        <taxon>Bacteria</taxon>
        <taxon>Pseudomonadati</taxon>
        <taxon>Pseudomonadota</taxon>
        <taxon>Gammaproteobacteria</taxon>
        <taxon>Enterobacterales</taxon>
        <taxon>Enterobacteriaceae</taxon>
        <taxon>Escherichia</taxon>
    </lineage>
</organism>
<keyword evidence="2" id="KW-0560">Oxidoreductase</keyword>
<protein>
    <submittedName>
        <fullName evidence="2">Alpha-ketoglutarate-dependent dioxygenase (Alkylated DNA repair protein)</fullName>
        <ecNumber evidence="2">1.14.11.-</ecNumber>
    </submittedName>
</protein>